<keyword evidence="1" id="KW-1133">Transmembrane helix</keyword>
<accession>A0ABV9SYC5</accession>
<reference evidence="3" key="1">
    <citation type="journal article" date="2019" name="Int. J. Syst. Evol. Microbiol.">
        <title>The Global Catalogue of Microorganisms (GCM) 10K type strain sequencing project: providing services to taxonomists for standard genome sequencing and annotation.</title>
        <authorList>
            <consortium name="The Broad Institute Genomics Platform"/>
            <consortium name="The Broad Institute Genome Sequencing Center for Infectious Disease"/>
            <person name="Wu L."/>
            <person name="Ma J."/>
        </authorList>
    </citation>
    <scope>NUCLEOTIDE SEQUENCE [LARGE SCALE GENOMIC DNA]</scope>
    <source>
        <strain evidence="3">CGMCC 4.7466</strain>
    </source>
</reference>
<evidence type="ECO:0000313" key="3">
    <source>
        <dbReference type="Proteomes" id="UP001595818"/>
    </source>
</evidence>
<keyword evidence="1" id="KW-0472">Membrane</keyword>
<protein>
    <submittedName>
        <fullName evidence="2">Uncharacterized protein</fullName>
    </submittedName>
</protein>
<comment type="caution">
    <text evidence="2">The sequence shown here is derived from an EMBL/GenBank/DDBJ whole genome shotgun (WGS) entry which is preliminary data.</text>
</comment>
<evidence type="ECO:0000313" key="2">
    <source>
        <dbReference type="EMBL" id="MFC4871242.1"/>
    </source>
</evidence>
<keyword evidence="3" id="KW-1185">Reference proteome</keyword>
<dbReference type="EMBL" id="JBHSJJ010000003">
    <property type="protein sequence ID" value="MFC4871242.1"/>
    <property type="molecule type" value="Genomic_DNA"/>
</dbReference>
<organism evidence="2 3">
    <name type="scientific">Negadavirga shengliensis</name>
    <dbReference type="NCBI Taxonomy" id="1389218"/>
    <lineage>
        <taxon>Bacteria</taxon>
        <taxon>Pseudomonadati</taxon>
        <taxon>Bacteroidota</taxon>
        <taxon>Cytophagia</taxon>
        <taxon>Cytophagales</taxon>
        <taxon>Cyclobacteriaceae</taxon>
        <taxon>Negadavirga</taxon>
    </lineage>
</organism>
<proteinExistence type="predicted"/>
<evidence type="ECO:0000256" key="1">
    <source>
        <dbReference type="SAM" id="Phobius"/>
    </source>
</evidence>
<name>A0ABV9SYC5_9BACT</name>
<keyword evidence="1" id="KW-0812">Transmembrane</keyword>
<gene>
    <name evidence="2" type="ORF">ACFPFU_06050</name>
</gene>
<dbReference type="RefSeq" id="WP_377062536.1">
    <property type="nucleotide sequence ID" value="NZ_JBHSJJ010000003.1"/>
</dbReference>
<sequence>MIKLTPTYSEILVSSLSRTEVTRRMGLVTDQVNFMDASVIKKNQISFFNGYIQGSRFQLSLKINKADSFLPLIKGEIEPTEKGCIIFLDYSFFPSTEFFLGFWGVITFLLTLFFLIFMQDWLFASLSVLVGTGNYFFAFFYFKRKVKQSQRVFYEMMDIKVRE</sequence>
<feature type="transmembrane region" description="Helical" evidence="1">
    <location>
        <begin position="123"/>
        <end position="142"/>
    </location>
</feature>
<feature type="transmembrane region" description="Helical" evidence="1">
    <location>
        <begin position="98"/>
        <end position="117"/>
    </location>
</feature>
<dbReference type="Proteomes" id="UP001595818">
    <property type="component" value="Unassembled WGS sequence"/>
</dbReference>